<dbReference type="Gene3D" id="3.10.20.90">
    <property type="entry name" value="Phosphatidylinositol 3-kinase Catalytic Subunit, Chain A, domain 1"/>
    <property type="match status" value="1"/>
</dbReference>
<dbReference type="PROSITE" id="PS50053">
    <property type="entry name" value="UBIQUITIN_2"/>
    <property type="match status" value="1"/>
</dbReference>
<dbReference type="GO" id="GO:0004190">
    <property type="term" value="F:aspartic-type endopeptidase activity"/>
    <property type="evidence" value="ECO:0007669"/>
    <property type="project" value="UniProtKB-KW"/>
</dbReference>
<dbReference type="InterPro" id="IPR015915">
    <property type="entry name" value="Kelch-typ_b-propeller"/>
</dbReference>
<keyword evidence="2" id="KW-0645">Protease</keyword>
<dbReference type="InterPro" id="IPR036047">
    <property type="entry name" value="F-box-like_dom_sf"/>
</dbReference>
<reference evidence="9" key="1">
    <citation type="submission" date="2020-01" db="EMBL/GenBank/DDBJ databases">
        <authorList>
            <person name="Mishra B."/>
        </authorList>
    </citation>
    <scope>NUCLEOTIDE SEQUENCE [LARGE SCALE GENOMIC DNA]</scope>
</reference>
<dbReference type="Proteomes" id="UP000467841">
    <property type="component" value="Unassembled WGS sequence"/>
</dbReference>
<dbReference type="SMART" id="SM00256">
    <property type="entry name" value="FBOX"/>
    <property type="match status" value="1"/>
</dbReference>
<organism evidence="9 10">
    <name type="scientific">Microthlaspi erraticum</name>
    <dbReference type="NCBI Taxonomy" id="1685480"/>
    <lineage>
        <taxon>Eukaryota</taxon>
        <taxon>Viridiplantae</taxon>
        <taxon>Streptophyta</taxon>
        <taxon>Embryophyta</taxon>
        <taxon>Tracheophyta</taxon>
        <taxon>Spermatophyta</taxon>
        <taxon>Magnoliopsida</taxon>
        <taxon>eudicotyledons</taxon>
        <taxon>Gunneridae</taxon>
        <taxon>Pentapetalae</taxon>
        <taxon>rosids</taxon>
        <taxon>malvids</taxon>
        <taxon>Brassicales</taxon>
        <taxon>Brassicaceae</taxon>
        <taxon>Coluteocarpeae</taxon>
        <taxon>Microthlaspi</taxon>
    </lineage>
</organism>
<feature type="region of interest" description="Disordered" evidence="5">
    <location>
        <begin position="60"/>
        <end position="83"/>
    </location>
</feature>
<dbReference type="CDD" id="cd22152">
    <property type="entry name" value="F-box_AtAFR-like"/>
    <property type="match status" value="1"/>
</dbReference>
<dbReference type="EMBL" id="CACVBM020000222">
    <property type="protein sequence ID" value="CAA7016334.1"/>
    <property type="molecule type" value="Genomic_DNA"/>
</dbReference>
<keyword evidence="6" id="KW-1133">Transmembrane helix</keyword>
<evidence type="ECO:0000256" key="5">
    <source>
        <dbReference type="SAM" id="MobiDB-lite"/>
    </source>
</evidence>
<evidence type="ECO:0000256" key="1">
    <source>
        <dbReference type="ARBA" id="ARBA00009136"/>
    </source>
</evidence>
<feature type="domain" description="Ubiquitin-like" evidence="7">
    <location>
        <begin position="90"/>
        <end position="165"/>
    </location>
</feature>
<dbReference type="SMART" id="SM00213">
    <property type="entry name" value="UBQ"/>
    <property type="match status" value="1"/>
</dbReference>
<dbReference type="Pfam" id="PF00240">
    <property type="entry name" value="ubiquitin"/>
    <property type="match status" value="1"/>
</dbReference>
<dbReference type="SUPFAM" id="SSF117281">
    <property type="entry name" value="Kelch motif"/>
    <property type="match status" value="1"/>
</dbReference>
<evidence type="ECO:0000259" key="7">
    <source>
        <dbReference type="PROSITE" id="PS50053"/>
    </source>
</evidence>
<keyword evidence="4" id="KW-0378">Hydrolase</keyword>
<comment type="similarity">
    <text evidence="1">Belongs to the DDI1 family.</text>
</comment>
<dbReference type="GO" id="GO:0006508">
    <property type="term" value="P:proteolysis"/>
    <property type="evidence" value="ECO:0007669"/>
    <property type="project" value="UniProtKB-KW"/>
</dbReference>
<dbReference type="InterPro" id="IPR033882">
    <property type="entry name" value="DDI1_N"/>
</dbReference>
<dbReference type="SUPFAM" id="SSF81383">
    <property type="entry name" value="F-box domain"/>
    <property type="match status" value="1"/>
</dbReference>
<evidence type="ECO:0000259" key="8">
    <source>
        <dbReference type="PROSITE" id="PS50181"/>
    </source>
</evidence>
<evidence type="ECO:0008006" key="11">
    <source>
        <dbReference type="Google" id="ProtNLM"/>
    </source>
</evidence>
<feature type="transmembrane region" description="Helical" evidence="6">
    <location>
        <begin position="7"/>
        <end position="29"/>
    </location>
</feature>
<dbReference type="PANTHER" id="PTHR24414">
    <property type="entry name" value="F-BOX/KELCH-REPEAT PROTEIN SKIP4"/>
    <property type="match status" value="1"/>
</dbReference>
<dbReference type="InterPro" id="IPR029071">
    <property type="entry name" value="Ubiquitin-like_domsf"/>
</dbReference>
<evidence type="ECO:0000256" key="6">
    <source>
        <dbReference type="SAM" id="Phobius"/>
    </source>
</evidence>
<dbReference type="CDD" id="cd01796">
    <property type="entry name" value="Ubl_Ddi1_like"/>
    <property type="match status" value="1"/>
</dbReference>
<evidence type="ECO:0000256" key="3">
    <source>
        <dbReference type="ARBA" id="ARBA00022750"/>
    </source>
</evidence>
<dbReference type="Pfam" id="PF00646">
    <property type="entry name" value="F-box"/>
    <property type="match status" value="1"/>
</dbReference>
<evidence type="ECO:0000313" key="10">
    <source>
        <dbReference type="Proteomes" id="UP000467841"/>
    </source>
</evidence>
<dbReference type="PROSITE" id="PS50181">
    <property type="entry name" value="FBOX"/>
    <property type="match status" value="1"/>
</dbReference>
<evidence type="ECO:0000256" key="4">
    <source>
        <dbReference type="ARBA" id="ARBA00022801"/>
    </source>
</evidence>
<accession>A0A6D2HT05</accession>
<keyword evidence="10" id="KW-1185">Reference proteome</keyword>
<keyword evidence="6" id="KW-0812">Transmembrane</keyword>
<dbReference type="Gene3D" id="2.120.10.80">
    <property type="entry name" value="Kelch-type beta propeller"/>
    <property type="match status" value="1"/>
</dbReference>
<feature type="domain" description="F-box" evidence="8">
    <location>
        <begin position="221"/>
        <end position="267"/>
    </location>
</feature>
<dbReference type="InterPro" id="IPR000626">
    <property type="entry name" value="Ubiquitin-like_dom"/>
</dbReference>
<evidence type="ECO:0000256" key="2">
    <source>
        <dbReference type="ARBA" id="ARBA00022670"/>
    </source>
</evidence>
<dbReference type="InterPro" id="IPR057499">
    <property type="entry name" value="Kelch_FKB95"/>
</dbReference>
<keyword evidence="3" id="KW-0064">Aspartyl protease</keyword>
<proteinExistence type="inferred from homology"/>
<evidence type="ECO:0000313" key="9">
    <source>
        <dbReference type="EMBL" id="CAA7016334.1"/>
    </source>
</evidence>
<dbReference type="Pfam" id="PF25210">
    <property type="entry name" value="Kelch_FKB95"/>
    <property type="match status" value="1"/>
</dbReference>
<comment type="caution">
    <text evidence="9">The sequence shown here is derived from an EMBL/GenBank/DDBJ whole genome shotgun (WGS) entry which is preliminary data.</text>
</comment>
<dbReference type="AlphaFoldDB" id="A0A6D2HT05"/>
<keyword evidence="6" id="KW-0472">Membrane</keyword>
<sequence length="560" mass="62673">MCCGRICMLCTCLLLVVIAIGFLFGFGVFKDGFHKIHDSVNLQCDPRFGCSEDVGRRGYGFPAPAEGKPTSEATEIPVRRRRSQTDDYKMRITVMTTGEQIITLDVDSQEIVENVKALLEVESNVPIQQQQLLYNGNEMRNSDKLSSLGVKDDDLLMMVSNASAGSPARSDLTMNPDGSASNSAALQQHIITLSSLSLEQLHPPHTEIQNLRANSESSVIPFPIMSLPQDIIVDIIARVERCDDPTLSLVSKRFRSTVSSPELHARRSLLGRTEHRLYVLLDDYRTSKKCFYVLHNRRLVPIPTLPTKGSFVAAGSKIYVFGEDIAYSRTAVSIECTSQSQSHTVKTLPSMPYMLTGAASIIDGKIYVSGNCDYDGDEVSMVVFNTETQMWEAEIIEPDIEVGPMIWSSLMMAGKIYIMDYRSSVFYDPKERTWGRDQMLDSKKWRVKGACVVDDVLYYYDEDENCLRTYDPKKRCWGVVNGLDDLLAQTIGSKGSETVSYSGKLALFFLKEAVRGNGIWFAEISLERRQGGEIWGQVERCHQVLSIEGRCAFKSLPVEL</sequence>
<dbReference type="OrthoDB" id="1064107at2759"/>
<name>A0A6D2HT05_9BRAS</name>
<dbReference type="SUPFAM" id="SSF54236">
    <property type="entry name" value="Ubiquitin-like"/>
    <property type="match status" value="1"/>
</dbReference>
<protein>
    <recommendedName>
        <fullName evidence="11">F-box domain-containing protein</fullName>
    </recommendedName>
</protein>
<dbReference type="InterPro" id="IPR001810">
    <property type="entry name" value="F-box_dom"/>
</dbReference>
<gene>
    <name evidence="9" type="ORF">MERR_LOCUS3569</name>
</gene>
<dbReference type="PANTHER" id="PTHR24414:SF184">
    <property type="entry name" value="GALACTOSE OXIDASE_KELCH REPEAT SUPERFAMILY PROTEIN"/>
    <property type="match status" value="1"/>
</dbReference>
<dbReference type="InterPro" id="IPR050354">
    <property type="entry name" value="F-box/kelch-repeat_ARATH"/>
</dbReference>